<name>I3W107_9MICC</name>
<organism evidence="1">
    <name type="scientific">Arthrobacter sp. J3.40</name>
    <dbReference type="NCBI Taxonomy" id="347209"/>
    <lineage>
        <taxon>Bacteria</taxon>
        <taxon>Bacillati</taxon>
        <taxon>Actinomycetota</taxon>
        <taxon>Actinomycetes</taxon>
        <taxon>Micrococcales</taxon>
        <taxon>Micrococcaceae</taxon>
        <taxon>Arthrobacter</taxon>
    </lineage>
</organism>
<keyword evidence="1" id="KW-0614">Plasmid</keyword>
<evidence type="ECO:0000313" key="1">
    <source>
        <dbReference type="EMBL" id="AFK89284.1"/>
    </source>
</evidence>
<protein>
    <recommendedName>
        <fullName evidence="2">N-acetyltransferase domain-containing protein</fullName>
    </recommendedName>
</protein>
<evidence type="ECO:0008006" key="2">
    <source>
        <dbReference type="Google" id="ProtNLM"/>
    </source>
</evidence>
<geneLocation type="plasmid" evidence="1">
    <name>pJ340-69</name>
</geneLocation>
<dbReference type="EMBL" id="JQ418528">
    <property type="protein sequence ID" value="AFK89284.1"/>
    <property type="molecule type" value="Genomic_DNA"/>
</dbReference>
<accession>I3W107</accession>
<dbReference type="AlphaFoldDB" id="I3W107"/>
<reference evidence="1" key="1">
    <citation type="submission" date="2012-01" db="EMBL/GenBank/DDBJ databases">
        <authorList>
            <person name="Summers A.O."/>
            <person name="Wireman J."/>
            <person name="Sale K."/>
        </authorList>
    </citation>
    <scope>NUCLEOTIDE SEQUENCE</scope>
    <source>
        <strain evidence="1">J3-40</strain>
        <plasmid evidence="1">pJ340-69</plasmid>
    </source>
</reference>
<proteinExistence type="predicted"/>
<sequence length="121" mass="14067">MPFYYGSVKPFPRHRKLYYEGPDSADVALEATTFLKFRLLDRVRGDFNIIEVEPSRQRRGWGSDMVRALLRAYPDATWSNQSLNRQSGPMFQRLSSEFPERIAPVSRGENGRFTIGLRPIR</sequence>